<name>A0A821M3W7_9BILA</name>
<dbReference type="EMBL" id="CAJOBG010116220">
    <property type="protein sequence ID" value="CAF4760037.1"/>
    <property type="molecule type" value="Genomic_DNA"/>
</dbReference>
<sequence>RENEVPHDEQLHLLRDTLEQQTRDIERVRTIHQDLINSGRDNEANIFDLSDQIQRIQRNV</sequence>
<feature type="non-terminal residue" evidence="1">
    <location>
        <position position="1"/>
    </location>
</feature>
<keyword evidence="2" id="KW-1185">Reference proteome</keyword>
<gene>
    <name evidence="1" type="ORF">OVN521_LOCUS50456</name>
</gene>
<accession>A0A821M3W7</accession>
<dbReference type="AlphaFoldDB" id="A0A821M3W7"/>
<comment type="caution">
    <text evidence="1">The sequence shown here is derived from an EMBL/GenBank/DDBJ whole genome shotgun (WGS) entry which is preliminary data.</text>
</comment>
<proteinExistence type="predicted"/>
<organism evidence="1 2">
    <name type="scientific">Rotaria magnacalcarata</name>
    <dbReference type="NCBI Taxonomy" id="392030"/>
    <lineage>
        <taxon>Eukaryota</taxon>
        <taxon>Metazoa</taxon>
        <taxon>Spiralia</taxon>
        <taxon>Gnathifera</taxon>
        <taxon>Rotifera</taxon>
        <taxon>Eurotatoria</taxon>
        <taxon>Bdelloidea</taxon>
        <taxon>Philodinida</taxon>
        <taxon>Philodinidae</taxon>
        <taxon>Rotaria</taxon>
    </lineage>
</organism>
<reference evidence="1" key="1">
    <citation type="submission" date="2021-02" db="EMBL/GenBank/DDBJ databases">
        <authorList>
            <person name="Nowell W R."/>
        </authorList>
    </citation>
    <scope>NUCLEOTIDE SEQUENCE</scope>
</reference>
<dbReference type="Proteomes" id="UP000663866">
    <property type="component" value="Unassembled WGS sequence"/>
</dbReference>
<evidence type="ECO:0000313" key="2">
    <source>
        <dbReference type="Proteomes" id="UP000663866"/>
    </source>
</evidence>
<evidence type="ECO:0000313" key="1">
    <source>
        <dbReference type="EMBL" id="CAF4760037.1"/>
    </source>
</evidence>
<protein>
    <submittedName>
        <fullName evidence="1">Uncharacterized protein</fullName>
    </submittedName>
</protein>
<feature type="non-terminal residue" evidence="1">
    <location>
        <position position="60"/>
    </location>
</feature>